<accession>A0AAN7BHC8</accession>
<proteinExistence type="predicted"/>
<reference evidence="1" key="2">
    <citation type="submission" date="2023-05" db="EMBL/GenBank/DDBJ databases">
        <authorList>
            <consortium name="Lawrence Berkeley National Laboratory"/>
            <person name="Steindorff A."/>
            <person name="Hensen N."/>
            <person name="Bonometti L."/>
            <person name="Westerberg I."/>
            <person name="Brannstrom I.O."/>
            <person name="Guillou S."/>
            <person name="Cros-Aarteil S."/>
            <person name="Calhoun S."/>
            <person name="Haridas S."/>
            <person name="Kuo A."/>
            <person name="Mondo S."/>
            <person name="Pangilinan J."/>
            <person name="Riley R."/>
            <person name="Labutti K."/>
            <person name="Andreopoulos B."/>
            <person name="Lipzen A."/>
            <person name="Chen C."/>
            <person name="Yanf M."/>
            <person name="Daum C."/>
            <person name="Ng V."/>
            <person name="Clum A."/>
            <person name="Ohm R."/>
            <person name="Martin F."/>
            <person name="Silar P."/>
            <person name="Natvig D."/>
            <person name="Lalanne C."/>
            <person name="Gautier V."/>
            <person name="Ament-Velasquez S.L."/>
            <person name="Kruys A."/>
            <person name="Hutchinson M.I."/>
            <person name="Powell A.J."/>
            <person name="Barry K."/>
            <person name="Miller A.N."/>
            <person name="Grigoriev I.V."/>
            <person name="Debuchy R."/>
            <person name="Gladieux P."/>
            <person name="Thoren M.H."/>
            <person name="Johannesson H."/>
        </authorList>
    </citation>
    <scope>NUCLEOTIDE SEQUENCE</scope>
    <source>
        <strain evidence="1">CBS 990.96</strain>
    </source>
</reference>
<protein>
    <recommendedName>
        <fullName evidence="3">Fungal N-terminal domain-containing protein</fullName>
    </recommendedName>
</protein>
<organism evidence="1 2">
    <name type="scientific">Podospora fimiseda</name>
    <dbReference type="NCBI Taxonomy" id="252190"/>
    <lineage>
        <taxon>Eukaryota</taxon>
        <taxon>Fungi</taxon>
        <taxon>Dikarya</taxon>
        <taxon>Ascomycota</taxon>
        <taxon>Pezizomycotina</taxon>
        <taxon>Sordariomycetes</taxon>
        <taxon>Sordariomycetidae</taxon>
        <taxon>Sordariales</taxon>
        <taxon>Podosporaceae</taxon>
        <taxon>Podospora</taxon>
    </lineage>
</organism>
<name>A0AAN7BHC8_9PEZI</name>
<comment type="caution">
    <text evidence="1">The sequence shown here is derived from an EMBL/GenBank/DDBJ whole genome shotgun (WGS) entry which is preliminary data.</text>
</comment>
<reference evidence="1" key="1">
    <citation type="journal article" date="2023" name="Mol. Phylogenet. Evol.">
        <title>Genome-scale phylogeny and comparative genomics of the fungal order Sordariales.</title>
        <authorList>
            <person name="Hensen N."/>
            <person name="Bonometti L."/>
            <person name="Westerberg I."/>
            <person name="Brannstrom I.O."/>
            <person name="Guillou S."/>
            <person name="Cros-Aarteil S."/>
            <person name="Calhoun S."/>
            <person name="Haridas S."/>
            <person name="Kuo A."/>
            <person name="Mondo S."/>
            <person name="Pangilinan J."/>
            <person name="Riley R."/>
            <person name="LaButti K."/>
            <person name="Andreopoulos B."/>
            <person name="Lipzen A."/>
            <person name="Chen C."/>
            <person name="Yan M."/>
            <person name="Daum C."/>
            <person name="Ng V."/>
            <person name="Clum A."/>
            <person name="Steindorff A."/>
            <person name="Ohm R.A."/>
            <person name="Martin F."/>
            <person name="Silar P."/>
            <person name="Natvig D.O."/>
            <person name="Lalanne C."/>
            <person name="Gautier V."/>
            <person name="Ament-Velasquez S.L."/>
            <person name="Kruys A."/>
            <person name="Hutchinson M.I."/>
            <person name="Powell A.J."/>
            <person name="Barry K."/>
            <person name="Miller A.N."/>
            <person name="Grigoriev I.V."/>
            <person name="Debuchy R."/>
            <person name="Gladieux P."/>
            <person name="Hiltunen Thoren M."/>
            <person name="Johannesson H."/>
        </authorList>
    </citation>
    <scope>NUCLEOTIDE SEQUENCE</scope>
    <source>
        <strain evidence="1">CBS 990.96</strain>
    </source>
</reference>
<evidence type="ECO:0000313" key="2">
    <source>
        <dbReference type="Proteomes" id="UP001301958"/>
    </source>
</evidence>
<evidence type="ECO:0008006" key="3">
    <source>
        <dbReference type="Google" id="ProtNLM"/>
    </source>
</evidence>
<dbReference type="AlphaFoldDB" id="A0AAN7BHC8"/>
<keyword evidence="2" id="KW-1185">Reference proteome</keyword>
<evidence type="ECO:0000313" key="1">
    <source>
        <dbReference type="EMBL" id="KAK4223298.1"/>
    </source>
</evidence>
<dbReference type="Proteomes" id="UP001301958">
    <property type="component" value="Unassembled WGS sequence"/>
</dbReference>
<dbReference type="EMBL" id="MU865432">
    <property type="protein sequence ID" value="KAK4223298.1"/>
    <property type="molecule type" value="Genomic_DNA"/>
</dbReference>
<sequence length="512" mass="56641">MSDPLSVAASIAGLISVALTVGKALAPYVTAARDTPKIAIQVHAETQGATIILYALQILIENIDKVPRSRTALIQVDHIITVLTNGVIVFSELEDCVSDLPGAPEPSITGLGLRSRLGWARKETALVSLLSRLEGFKSTISAILNILQSDSVIHVEHSQQELTAHVTTLLNSNKDLSRRLGNLEDIFDARSTITKTRRTSISSVSSEAPTVEASLAVGDGHMCTQPSTTAFEMDLEDSRVYQRALNSRISMDFSIHSSVTRTHSWSIFSGLSLDDISALSVLALPIFSDDIRNPYHYSFQNRQSPSQDQHRCMCLMRESTDNVIAQHYTSPLWNECVEIEKLLLQIEGFQPLFIEAREQDMHKHPFLVLRDAFRQGYTLLLLLNAVEDHGWTLQTLTQTKGLQTDGKDPPEISLQKGIDTMRKMLPGTAIFGVNDVVGSGHHGLFYVIPVVKDLLIRLVQWDRINPLGSDTEPASLQDQPKQQHNQCLPRLQLKCHVPGKTSSDFGTHTAEY</sequence>
<gene>
    <name evidence="1" type="ORF">QBC38DRAFT_447523</name>
</gene>